<feature type="transmembrane region" description="Helical" evidence="2">
    <location>
        <begin position="605"/>
        <end position="625"/>
    </location>
</feature>
<evidence type="ECO:0000256" key="2">
    <source>
        <dbReference type="SAM" id="Phobius"/>
    </source>
</evidence>
<dbReference type="AlphaFoldDB" id="A0A1A8WDF9"/>
<evidence type="ECO:0000256" key="1">
    <source>
        <dbReference type="SAM" id="MobiDB-lite"/>
    </source>
</evidence>
<keyword evidence="2" id="KW-0812">Transmembrane</keyword>
<dbReference type="EMBL" id="FLQU01000877">
    <property type="protein sequence ID" value="SBS90066.1"/>
    <property type="molecule type" value="Genomic_DNA"/>
</dbReference>
<organism evidence="3 4">
    <name type="scientific">Plasmodium ovale curtisi</name>
    <dbReference type="NCBI Taxonomy" id="864141"/>
    <lineage>
        <taxon>Eukaryota</taxon>
        <taxon>Sar</taxon>
        <taxon>Alveolata</taxon>
        <taxon>Apicomplexa</taxon>
        <taxon>Aconoidasida</taxon>
        <taxon>Haemosporida</taxon>
        <taxon>Plasmodiidae</taxon>
        <taxon>Plasmodium</taxon>
        <taxon>Plasmodium (Plasmodium)</taxon>
    </lineage>
</organism>
<evidence type="ECO:0000313" key="4">
    <source>
        <dbReference type="Proteomes" id="UP000078560"/>
    </source>
</evidence>
<evidence type="ECO:0000313" key="3">
    <source>
        <dbReference type="EMBL" id="SBS90066.1"/>
    </source>
</evidence>
<feature type="compositionally biased region" description="Low complexity" evidence="1">
    <location>
        <begin position="577"/>
        <end position="591"/>
    </location>
</feature>
<reference evidence="4" key="1">
    <citation type="submission" date="2016-05" db="EMBL/GenBank/DDBJ databases">
        <authorList>
            <person name="Naeem Raeece"/>
        </authorList>
    </citation>
    <scope>NUCLEOTIDE SEQUENCE [LARGE SCALE GENOMIC DNA]</scope>
</reference>
<feature type="compositionally biased region" description="Basic and acidic residues" evidence="1">
    <location>
        <begin position="561"/>
        <end position="572"/>
    </location>
</feature>
<dbReference type="Pfam" id="PF05795">
    <property type="entry name" value="Plasmodium_Vir"/>
    <property type="match status" value="2"/>
</dbReference>
<protein>
    <submittedName>
        <fullName evidence="3">PIR Superfamily Protein</fullName>
    </submittedName>
</protein>
<proteinExistence type="predicted"/>
<keyword evidence="2" id="KW-0472">Membrane</keyword>
<keyword evidence="2" id="KW-1133">Transmembrane helix</keyword>
<gene>
    <name evidence="3" type="ORF">POVCU2_0059400</name>
</gene>
<sequence length="677" mass="79920">MSEDIVAQALKLLKEESQKNSDLHNIYEEFSDVIKNAYTTYKECKKRNEKAEPSATKDICSIGENEISLSTYLEKIKSANIPAIKGCDYLLCWMSDKIDECKNSTYCIVNLFNMFSKLWEESGCCDKNSKGNENCKKTFVIEFDKNIIKNKKELYLFLDYYSKIENTLKKENSGKKNIYCKYVKYIFDLYSLMDNEVNENVHKKYEKVLECFRNTFKDNDNLSMLKSVCNYSNSPAKSQIEENNRKMSLQSNFDRLIPTSYQVPNYVIQTPDVMDAILGDTPSYKLYKEFNKDGTNTELNTYCENYFNEEKKYKDESIKICKKILNNFKNLYSITSTLKPGERCLHYKNWVYKEIWELINTKKDYNSSKDIIHKLLEVQKEKNKYNNGDKYVCHYYFIFKDFLELNAKREEKDLREYFKYHNIIEKNIFSKNNKEKNKSYVTYITKLYKRHIDDWNCCNASSGVHPLCRHYFKCEKEYDPNYLMSVLNDKIDESYLQKKKNFPVVIIGEKDPPNDTKEEDVMRIQYGRCTYVSDPYNKEKNFAMRCDYKATPKHYENIYKNLPDGKRKDDNKPILGSDSSTVNVSYSSGISNTEENESNTASYKIPMSVALGLGAVLTFFLYYKFTPFGSLFGKRNRGRTSFEDDFNEEYMQELYHGSKFEDVSPSKRRMQIAYQRA</sequence>
<dbReference type="InterPro" id="IPR008780">
    <property type="entry name" value="Plasmodium_Vir"/>
</dbReference>
<accession>A0A1A8WDF9</accession>
<feature type="region of interest" description="Disordered" evidence="1">
    <location>
        <begin position="561"/>
        <end position="599"/>
    </location>
</feature>
<name>A0A1A8WDF9_PLAOA</name>
<dbReference type="Proteomes" id="UP000078560">
    <property type="component" value="Unassembled WGS sequence"/>
</dbReference>